<accession>A0A0A9Z8L8</accession>
<keyword evidence="2" id="KW-0732">Signal</keyword>
<feature type="transmembrane region" description="Helical" evidence="1">
    <location>
        <begin position="198"/>
        <end position="219"/>
    </location>
</feature>
<dbReference type="AlphaFoldDB" id="A0A0A9Z8L8"/>
<evidence type="ECO:0000256" key="1">
    <source>
        <dbReference type="SAM" id="Phobius"/>
    </source>
</evidence>
<reference evidence="3" key="2">
    <citation type="submission" date="2014-07" db="EMBL/GenBank/DDBJ databases">
        <authorList>
            <person name="Hull J."/>
        </authorList>
    </citation>
    <scope>NUCLEOTIDE SEQUENCE</scope>
</reference>
<feature type="signal peptide" evidence="2">
    <location>
        <begin position="1"/>
        <end position="17"/>
    </location>
</feature>
<organism evidence="3">
    <name type="scientific">Lygus hesperus</name>
    <name type="common">Western plant bug</name>
    <dbReference type="NCBI Taxonomy" id="30085"/>
    <lineage>
        <taxon>Eukaryota</taxon>
        <taxon>Metazoa</taxon>
        <taxon>Ecdysozoa</taxon>
        <taxon>Arthropoda</taxon>
        <taxon>Hexapoda</taxon>
        <taxon>Insecta</taxon>
        <taxon>Pterygota</taxon>
        <taxon>Neoptera</taxon>
        <taxon>Paraneoptera</taxon>
        <taxon>Hemiptera</taxon>
        <taxon>Heteroptera</taxon>
        <taxon>Panheteroptera</taxon>
        <taxon>Cimicomorpha</taxon>
        <taxon>Miridae</taxon>
        <taxon>Mirini</taxon>
        <taxon>Lygus</taxon>
    </lineage>
</organism>
<gene>
    <name evidence="3" type="ORF">CM83_40430</name>
</gene>
<keyword evidence="1" id="KW-0472">Membrane</keyword>
<dbReference type="EMBL" id="GBRD01016055">
    <property type="protein sequence ID" value="JAG49771.1"/>
    <property type="molecule type" value="Transcribed_RNA"/>
</dbReference>
<dbReference type="Gene3D" id="1.10.530.10">
    <property type="match status" value="1"/>
</dbReference>
<dbReference type="SUPFAM" id="SSF53955">
    <property type="entry name" value="Lysozyme-like"/>
    <property type="match status" value="1"/>
</dbReference>
<evidence type="ECO:0000256" key="2">
    <source>
        <dbReference type="SAM" id="SignalP"/>
    </source>
</evidence>
<name>A0A0A9Z8L8_LYGHE</name>
<keyword evidence="1" id="KW-0812">Transmembrane</keyword>
<proteinExistence type="predicted"/>
<dbReference type="InterPro" id="IPR023346">
    <property type="entry name" value="Lysozyme-like_dom_sf"/>
</dbReference>
<protein>
    <submittedName>
        <fullName evidence="3">Lysozyme c-1</fullName>
    </submittedName>
</protein>
<reference evidence="3" key="1">
    <citation type="journal article" date="2014" name="PLoS ONE">
        <title>Transcriptome-Based Identification of ABC Transporters in the Western Tarnished Plant Bug Lygus hesperus.</title>
        <authorList>
            <person name="Hull J.J."/>
            <person name="Chaney K."/>
            <person name="Geib S.M."/>
            <person name="Fabrick J.A."/>
            <person name="Brent C.S."/>
            <person name="Walsh D."/>
            <person name="Lavine L.C."/>
        </authorList>
    </citation>
    <scope>NUCLEOTIDE SEQUENCE</scope>
</reference>
<evidence type="ECO:0000313" key="3">
    <source>
        <dbReference type="EMBL" id="JAG40256.1"/>
    </source>
</evidence>
<reference evidence="4" key="3">
    <citation type="submission" date="2014-09" db="EMBL/GenBank/DDBJ databases">
        <authorList>
            <person name="Magalhaes I.L.F."/>
            <person name="Oliveira U."/>
            <person name="Santos F.R."/>
            <person name="Vidigal T.H.D.A."/>
            <person name="Brescovit A.D."/>
            <person name="Santos A.J."/>
        </authorList>
    </citation>
    <scope>NUCLEOTIDE SEQUENCE</scope>
</reference>
<feature type="chain" id="PRO_5015034119" evidence="2">
    <location>
        <begin position="18"/>
        <end position="236"/>
    </location>
</feature>
<sequence length="236" mass="26494">MCRTWITFSVLAIAVIADGKLFEPVELARKLHSIKISDWDIPSLVCLAHNASNLDTSHTEVMNLKALKKNITFYGVFGIPEVWLSDCSLEPFEVLDEDIEDDVKCVLHSLANRLSLFDRTDYLGALTPHIVDLNKCFDWWEHLPRYLIYPGESHVTVDCAKPTAAALSSDTHHTSAPPHKPHPPVTTTCKCDSNGGSLIVDFSLIFLNIVLVALCYILWVSFVQRRTVKSDTVQFI</sequence>
<keyword evidence="1" id="KW-1133">Transmembrane helix</keyword>
<evidence type="ECO:0000313" key="4">
    <source>
        <dbReference type="EMBL" id="JAG49771.1"/>
    </source>
</evidence>
<dbReference type="EMBL" id="GBHO01003348">
    <property type="protein sequence ID" value="JAG40256.1"/>
    <property type="molecule type" value="Transcribed_RNA"/>
</dbReference>